<dbReference type="Pfam" id="PF05222">
    <property type="entry name" value="AlaDh_PNT_N"/>
    <property type="match status" value="1"/>
</dbReference>
<feature type="domain" description="Alanine dehydrogenase/pyridine nucleotide transhydrogenase N-terminal" evidence="10">
    <location>
        <begin position="7"/>
        <end position="142"/>
    </location>
</feature>
<evidence type="ECO:0000256" key="2">
    <source>
        <dbReference type="ARBA" id="ARBA00005689"/>
    </source>
</evidence>
<evidence type="ECO:0000256" key="7">
    <source>
        <dbReference type="ARBA" id="ARBA00023027"/>
    </source>
</evidence>
<evidence type="ECO:0000259" key="10">
    <source>
        <dbReference type="SMART" id="SM01003"/>
    </source>
</evidence>
<evidence type="ECO:0000256" key="8">
    <source>
        <dbReference type="ARBA" id="ARBA00048202"/>
    </source>
</evidence>
<dbReference type="SUPFAM" id="SSF51735">
    <property type="entry name" value="NAD(P)-binding Rossmann-fold domains"/>
    <property type="match status" value="1"/>
</dbReference>
<evidence type="ECO:0000256" key="5">
    <source>
        <dbReference type="ARBA" id="ARBA00022857"/>
    </source>
</evidence>
<accession>F0J1K6</accession>
<keyword evidence="12" id="KW-1185">Reference proteome</keyword>
<evidence type="ECO:0000259" key="9">
    <source>
        <dbReference type="SMART" id="SM01002"/>
    </source>
</evidence>
<dbReference type="KEGG" id="amv:ACMV_24020"/>
<dbReference type="PROSITE" id="PS00837">
    <property type="entry name" value="ALADH_PNT_2"/>
    <property type="match status" value="1"/>
</dbReference>
<dbReference type="GO" id="GO:0016491">
    <property type="term" value="F:oxidoreductase activity"/>
    <property type="evidence" value="ECO:0007669"/>
    <property type="project" value="UniProtKB-KW"/>
</dbReference>
<comment type="function">
    <text evidence="1">The transhydrogenation between NADH and NADP is coupled to respiration and ATP hydrolysis and functions as a proton pump across the membrane.</text>
</comment>
<comment type="catalytic activity">
    <reaction evidence="8">
        <text>NAD(+) + NADPH + H(+)(in) = NADH + NADP(+) + H(+)(out)</text>
        <dbReference type="Rhea" id="RHEA:47992"/>
        <dbReference type="ChEBI" id="CHEBI:15378"/>
        <dbReference type="ChEBI" id="CHEBI:57540"/>
        <dbReference type="ChEBI" id="CHEBI:57783"/>
        <dbReference type="ChEBI" id="CHEBI:57945"/>
        <dbReference type="ChEBI" id="CHEBI:58349"/>
        <dbReference type="EC" id="7.1.1.1"/>
    </reaction>
</comment>
<dbReference type="InterPro" id="IPR007698">
    <property type="entry name" value="AlaDH/PNT_NAD(H)-bd"/>
</dbReference>
<protein>
    <recommendedName>
        <fullName evidence="3">proton-translocating NAD(P)(+) transhydrogenase</fullName>
        <ecNumber evidence="3">7.1.1.1</ecNumber>
    </recommendedName>
</protein>
<dbReference type="GO" id="GO:0050661">
    <property type="term" value="F:NADP binding"/>
    <property type="evidence" value="ECO:0007669"/>
    <property type="project" value="TreeGrafter"/>
</dbReference>
<dbReference type="PANTHER" id="PTHR10160">
    <property type="entry name" value="NAD(P) TRANSHYDROGENASE"/>
    <property type="match status" value="1"/>
</dbReference>
<keyword evidence="4" id="KW-0547">Nucleotide-binding</keyword>
<dbReference type="SMART" id="SM01002">
    <property type="entry name" value="AlaDh_PNT_C"/>
    <property type="match status" value="1"/>
</dbReference>
<dbReference type="InterPro" id="IPR008143">
    <property type="entry name" value="Ala_DH/PNT_CS2"/>
</dbReference>
<keyword evidence="11" id="KW-0560">Oxidoreductase</keyword>
<evidence type="ECO:0000313" key="11">
    <source>
        <dbReference type="EMBL" id="BAJ81749.1"/>
    </source>
</evidence>
<evidence type="ECO:0000256" key="1">
    <source>
        <dbReference type="ARBA" id="ARBA00003943"/>
    </source>
</evidence>
<keyword evidence="6" id="KW-1278">Translocase</keyword>
<dbReference type="GO" id="GO:0006740">
    <property type="term" value="P:NADPH regeneration"/>
    <property type="evidence" value="ECO:0007669"/>
    <property type="project" value="TreeGrafter"/>
</dbReference>
<dbReference type="InterPro" id="IPR036291">
    <property type="entry name" value="NAD(P)-bd_dom_sf"/>
</dbReference>
<dbReference type="InterPro" id="IPR007886">
    <property type="entry name" value="AlaDH/PNT_N"/>
</dbReference>
<dbReference type="CDD" id="cd05304">
    <property type="entry name" value="Rubrum_tdh"/>
    <property type="match status" value="1"/>
</dbReference>
<sequence length="382" mass="39628">MDMMRLAVLKERLPGETRVAAVPDSIKKLKALGLDVVIEAGAGERASVSDAALREAGAEIAPDAASALKGAGIVFTVQPPGDEILAQIERGALLVGTLGAMGNQERVQAYAKAGIDACSMELLPRITRAQSMDVLSSQANLAGYRAVIEAAEAFPRGFAMMMTAAGTVPPARVFVVGAGVAGLQAIATARRLGAIVSATDVRPAAKEEIKSLGATFVGVEDEESKAQTGAYAKEMSAEFRAKQAALIAETVAKNDIVICTALVMGRKAPTIVTADAVAKMRMGSVIVDIAADAGGNCEATVPGERIVTENGVIVLGHRNWPSRIGVAASTLYARNLSTFLTGFWDKEAGRPKLPADDDIVKGVLLTRDGAVVHPNFQPQAAA</sequence>
<dbReference type="EC" id="7.1.1.1" evidence="3"/>
<dbReference type="Proteomes" id="UP000007100">
    <property type="component" value="Chromosome"/>
</dbReference>
<evidence type="ECO:0000256" key="4">
    <source>
        <dbReference type="ARBA" id="ARBA00022741"/>
    </source>
</evidence>
<dbReference type="GO" id="GO:0008750">
    <property type="term" value="F:proton-translocating NAD(P)+ transhydrogenase activity"/>
    <property type="evidence" value="ECO:0007669"/>
    <property type="project" value="UniProtKB-EC"/>
</dbReference>
<evidence type="ECO:0000256" key="6">
    <source>
        <dbReference type="ARBA" id="ARBA00022967"/>
    </source>
</evidence>
<proteinExistence type="inferred from homology"/>
<dbReference type="NCBIfam" id="NF006942">
    <property type="entry name" value="PRK09424.1"/>
    <property type="match status" value="1"/>
</dbReference>
<dbReference type="SMART" id="SM01003">
    <property type="entry name" value="AlaDh_PNT_N"/>
    <property type="match status" value="1"/>
</dbReference>
<dbReference type="GO" id="GO:0005886">
    <property type="term" value="C:plasma membrane"/>
    <property type="evidence" value="ECO:0007669"/>
    <property type="project" value="TreeGrafter"/>
</dbReference>
<name>F0J1K6_ACIMA</name>
<evidence type="ECO:0000313" key="12">
    <source>
        <dbReference type="Proteomes" id="UP000007100"/>
    </source>
</evidence>
<comment type="similarity">
    <text evidence="2">Belongs to the AlaDH/PNT family.</text>
</comment>
<keyword evidence="7" id="KW-0520">NAD</keyword>
<dbReference type="AlphaFoldDB" id="F0J1K6"/>
<reference evidence="11 12" key="1">
    <citation type="submission" date="2010-12" db="EMBL/GenBank/DDBJ databases">
        <title>Whole genome sequence of Acidiphilium multivorum AIU301.</title>
        <authorList>
            <person name="Narita-Yamada S."/>
            <person name="Nakamura S."/>
            <person name="Ito N."/>
            <person name="Takarada H."/>
            <person name="Katano Y."/>
            <person name="Nakazawa H."/>
            <person name="Hosoyama A."/>
            <person name="Yamada R."/>
            <person name="Fujita N."/>
        </authorList>
    </citation>
    <scope>NUCLEOTIDE SEQUENCE [LARGE SCALE GENOMIC DNA]</scope>
    <source>
        <strain evidence="12">DSM 11245 / JCM 8867 / AIU301</strain>
    </source>
</reference>
<dbReference type="PANTHER" id="PTHR10160:SF19">
    <property type="entry name" value="PROTON-TRANSLOCATING NAD(P)(+) TRANSHYDROGENASE"/>
    <property type="match status" value="1"/>
</dbReference>
<dbReference type="Gene3D" id="3.40.50.720">
    <property type="entry name" value="NAD(P)-binding Rossmann-like Domain"/>
    <property type="match status" value="2"/>
</dbReference>
<dbReference type="SUPFAM" id="SSF52283">
    <property type="entry name" value="Formate/glycerate dehydrogenase catalytic domain-like"/>
    <property type="match status" value="1"/>
</dbReference>
<feature type="domain" description="Alanine dehydrogenase/pyridine nucleotide transhydrogenase NAD(H)-binding" evidence="9">
    <location>
        <begin position="151"/>
        <end position="316"/>
    </location>
</feature>
<dbReference type="EMBL" id="AP012035">
    <property type="protein sequence ID" value="BAJ81749.1"/>
    <property type="molecule type" value="Genomic_DNA"/>
</dbReference>
<dbReference type="HOGENOM" id="CLU_003376_2_1_5"/>
<organism evidence="11 12">
    <name type="scientific">Acidiphilium multivorum (strain DSM 11245 / JCM 8867 / NBRC 100883 / AIU 301)</name>
    <dbReference type="NCBI Taxonomy" id="926570"/>
    <lineage>
        <taxon>Bacteria</taxon>
        <taxon>Pseudomonadati</taxon>
        <taxon>Pseudomonadota</taxon>
        <taxon>Alphaproteobacteria</taxon>
        <taxon>Acetobacterales</taxon>
        <taxon>Acidocellaceae</taxon>
        <taxon>Acidiphilium</taxon>
    </lineage>
</organism>
<gene>
    <name evidence="11" type="primary">pntAA</name>
    <name evidence="11" type="ordered locus">ACMV_24020</name>
</gene>
<keyword evidence="5" id="KW-0521">NADP</keyword>
<evidence type="ECO:0000256" key="3">
    <source>
        <dbReference type="ARBA" id="ARBA00012943"/>
    </source>
</evidence>
<dbReference type="Pfam" id="PF01262">
    <property type="entry name" value="AlaDh_PNT_C"/>
    <property type="match status" value="1"/>
</dbReference>